<organism evidence="2 3">
    <name type="scientific">Kibdelosporangium philippinense</name>
    <dbReference type="NCBI Taxonomy" id="211113"/>
    <lineage>
        <taxon>Bacteria</taxon>
        <taxon>Bacillati</taxon>
        <taxon>Actinomycetota</taxon>
        <taxon>Actinomycetes</taxon>
        <taxon>Pseudonocardiales</taxon>
        <taxon>Pseudonocardiaceae</taxon>
        <taxon>Kibdelosporangium</taxon>
    </lineage>
</organism>
<feature type="transmembrane region" description="Helical" evidence="1">
    <location>
        <begin position="6"/>
        <end position="25"/>
    </location>
</feature>
<name>A0ABS8Z873_9PSEU</name>
<feature type="transmembrane region" description="Helical" evidence="1">
    <location>
        <begin position="172"/>
        <end position="195"/>
    </location>
</feature>
<reference evidence="2 3" key="1">
    <citation type="submission" date="2021-12" db="EMBL/GenBank/DDBJ databases">
        <title>Genome sequence of Kibdelosporangium philippinense ATCC 49844.</title>
        <authorList>
            <person name="Fedorov E.A."/>
            <person name="Omeragic M."/>
            <person name="Shalygina K.F."/>
            <person name="Maclea K.S."/>
        </authorList>
    </citation>
    <scope>NUCLEOTIDE SEQUENCE [LARGE SCALE GENOMIC DNA]</scope>
    <source>
        <strain evidence="2 3">ATCC 49844</strain>
    </source>
</reference>
<evidence type="ECO:0008006" key="4">
    <source>
        <dbReference type="Google" id="ProtNLM"/>
    </source>
</evidence>
<dbReference type="EMBL" id="JAJVCN010000001">
    <property type="protein sequence ID" value="MCE7004095.1"/>
    <property type="molecule type" value="Genomic_DNA"/>
</dbReference>
<gene>
    <name evidence="2" type="ORF">LWC34_14815</name>
</gene>
<proteinExistence type="predicted"/>
<comment type="caution">
    <text evidence="2">The sequence shown here is derived from an EMBL/GenBank/DDBJ whole genome shotgun (WGS) entry which is preliminary data.</text>
</comment>
<dbReference type="Proteomes" id="UP001521150">
    <property type="component" value="Unassembled WGS sequence"/>
</dbReference>
<feature type="transmembrane region" description="Helical" evidence="1">
    <location>
        <begin position="112"/>
        <end position="132"/>
    </location>
</feature>
<feature type="transmembrane region" description="Helical" evidence="1">
    <location>
        <begin position="216"/>
        <end position="239"/>
    </location>
</feature>
<sequence>MVQVDVIWGYGFGSGLATAATYQLTKRRDGGQDTMWASKYTTAMLLFIAVAFAPSGLWLLFSFPDWETMQVAHVLSDMPVWLLVAFGVTSITQGILGFAVTRWLVQRGKPYLGYLQSVFAYAGFFFVLVHGWDGRGYQRFFSEGYEVFATWPASPTFSDALSRIGDWFSSPVALTLAVMTVILLPLVLWMTVSWLRDGQRTAVAAGQLDRERSVGALIGWYFVGTWVVGLITAITASVIIHFVGWWIGVPITLALAYFGVFRTGTGVAWHVYRQWGLPPQQAGQPAANAARHPASV</sequence>
<keyword evidence="1" id="KW-1133">Transmembrane helix</keyword>
<evidence type="ECO:0000313" key="2">
    <source>
        <dbReference type="EMBL" id="MCE7004095.1"/>
    </source>
</evidence>
<evidence type="ECO:0000256" key="1">
    <source>
        <dbReference type="SAM" id="Phobius"/>
    </source>
</evidence>
<dbReference type="RefSeq" id="WP_233725635.1">
    <property type="nucleotide sequence ID" value="NZ_JAJVCN010000001.1"/>
</dbReference>
<evidence type="ECO:0000313" key="3">
    <source>
        <dbReference type="Proteomes" id="UP001521150"/>
    </source>
</evidence>
<accession>A0ABS8Z873</accession>
<feature type="transmembrane region" description="Helical" evidence="1">
    <location>
        <begin position="80"/>
        <end position="100"/>
    </location>
</feature>
<feature type="transmembrane region" description="Helical" evidence="1">
    <location>
        <begin position="245"/>
        <end position="264"/>
    </location>
</feature>
<feature type="transmembrane region" description="Helical" evidence="1">
    <location>
        <begin position="37"/>
        <end position="60"/>
    </location>
</feature>
<keyword evidence="1" id="KW-0472">Membrane</keyword>
<keyword evidence="3" id="KW-1185">Reference proteome</keyword>
<protein>
    <recommendedName>
        <fullName evidence="4">DUF4870 domain-containing protein</fullName>
    </recommendedName>
</protein>
<keyword evidence="1" id="KW-0812">Transmembrane</keyword>